<proteinExistence type="predicted"/>
<dbReference type="Proteomes" id="UP001171620">
    <property type="component" value="Unassembled WGS sequence"/>
</dbReference>
<dbReference type="EMBL" id="JAUJRV010000029">
    <property type="protein sequence ID" value="MDN7798354.1"/>
    <property type="molecule type" value="Genomic_DNA"/>
</dbReference>
<comment type="caution">
    <text evidence="1">The sequence shown here is derived from an EMBL/GenBank/DDBJ whole genome shotgun (WGS) entry which is preliminary data.</text>
</comment>
<organism evidence="1 2">
    <name type="scientific">Burkholderia vietnamiensis</name>
    <dbReference type="NCBI Taxonomy" id="60552"/>
    <lineage>
        <taxon>Bacteria</taxon>
        <taxon>Pseudomonadati</taxon>
        <taxon>Pseudomonadota</taxon>
        <taxon>Betaproteobacteria</taxon>
        <taxon>Burkholderiales</taxon>
        <taxon>Burkholderiaceae</taxon>
        <taxon>Burkholderia</taxon>
        <taxon>Burkholderia cepacia complex</taxon>
    </lineage>
</organism>
<accession>A0AAW7T9T5</accession>
<dbReference type="AlphaFoldDB" id="A0AAW7T9T5"/>
<reference evidence="1" key="1">
    <citation type="submission" date="2023-07" db="EMBL/GenBank/DDBJ databases">
        <title>A collection of bacterial strains from the Burkholderia cepacia Research Laboratory and Repository.</title>
        <authorList>
            <person name="Lipuma J."/>
            <person name="Spilker T."/>
            <person name="Caverly L."/>
        </authorList>
    </citation>
    <scope>NUCLEOTIDE SEQUENCE</scope>
    <source>
        <strain evidence="1">AU44268</strain>
    </source>
</reference>
<protein>
    <submittedName>
        <fullName evidence="1">Uncharacterized protein</fullName>
    </submittedName>
</protein>
<sequence length="356" mass="36241">MVAVPNKKNNKGVKMSIHVFARKVHWEKRILQGGGNSGGGDSTTTTELPGYAQPVAQNILNTSQSLSQQAVPTYSGQTYAGMNNTQTNAINGMSNLANSGGATGAVTGAVTGMANNGGNNYGNISAPTAQAAQNPYANMSNPYLAQQTQAANQQTTNAFNQNAMNMNAQFAGTGAFGGSAYQNAMNQQNQTLATALANNSANIYGNAYNTAAMAGNVNAELGTQANLANASNYLSAQNLNSSNYNTAQGRSLAAAGLAPSLDSSTLNQLNAAYTGGTALQTNSQNADNAAYQQWYQQAMQPYEQLGIQESGLSAALGNGAQGVSSTSQSASPWGAVAGLGTAGIGLMGSLAQGGYL</sequence>
<name>A0AAW7T9T5_BURVI</name>
<evidence type="ECO:0000313" key="1">
    <source>
        <dbReference type="EMBL" id="MDN7798354.1"/>
    </source>
</evidence>
<evidence type="ECO:0000313" key="2">
    <source>
        <dbReference type="Proteomes" id="UP001171620"/>
    </source>
</evidence>
<dbReference type="RefSeq" id="WP_143274030.1">
    <property type="nucleotide sequence ID" value="NZ_CADFEZ010000001.1"/>
</dbReference>
<gene>
    <name evidence="1" type="ORF">QZM33_25770</name>
</gene>